<reference evidence="1 2" key="1">
    <citation type="submission" date="2023-07" db="EMBL/GenBank/DDBJ databases">
        <authorList>
            <person name="Girao M."/>
            <person name="Carvalho M.F."/>
        </authorList>
    </citation>
    <scope>NUCLEOTIDE SEQUENCE [LARGE SCALE GENOMIC DNA]</scope>
    <source>
        <strain evidence="1 2">YIM65754</strain>
    </source>
</reference>
<name>A0ABU7LD50_9NOCA</name>
<organism evidence="1 2">
    <name type="scientific">Rhodococcus artemisiae</name>
    <dbReference type="NCBI Taxonomy" id="714159"/>
    <lineage>
        <taxon>Bacteria</taxon>
        <taxon>Bacillati</taxon>
        <taxon>Actinomycetota</taxon>
        <taxon>Actinomycetes</taxon>
        <taxon>Mycobacteriales</taxon>
        <taxon>Nocardiaceae</taxon>
        <taxon>Rhodococcus</taxon>
    </lineage>
</organism>
<dbReference type="Proteomes" id="UP001336020">
    <property type="component" value="Unassembled WGS sequence"/>
</dbReference>
<comment type="caution">
    <text evidence="1">The sequence shown here is derived from an EMBL/GenBank/DDBJ whole genome shotgun (WGS) entry which is preliminary data.</text>
</comment>
<evidence type="ECO:0000313" key="1">
    <source>
        <dbReference type="EMBL" id="MEE2059476.1"/>
    </source>
</evidence>
<proteinExistence type="predicted"/>
<keyword evidence="2" id="KW-1185">Reference proteome</keyword>
<evidence type="ECO:0000313" key="2">
    <source>
        <dbReference type="Proteomes" id="UP001336020"/>
    </source>
</evidence>
<dbReference type="EMBL" id="JAUTXY010000008">
    <property type="protein sequence ID" value="MEE2059476.1"/>
    <property type="molecule type" value="Genomic_DNA"/>
</dbReference>
<sequence length="92" mass="9703">MLSISGIAGLHGGEFGEIATYLPGRRVAGIRLGGPAGCEIHVIALYPADLPALGEAVRRYVEPIVDGPVRVVFQDIRQPLADQVSAEKQVPS</sequence>
<accession>A0ABU7LD50</accession>
<protein>
    <submittedName>
        <fullName evidence="1">Uncharacterized protein</fullName>
    </submittedName>
</protein>
<gene>
    <name evidence="1" type="ORF">Q7514_18325</name>
</gene>